<protein>
    <submittedName>
        <fullName evidence="1">Uncharacterized protein</fullName>
    </submittedName>
</protein>
<organism evidence="1 2">
    <name type="scientific">Streptomyces prasinopilosus</name>
    <dbReference type="NCBI Taxonomy" id="67344"/>
    <lineage>
        <taxon>Bacteria</taxon>
        <taxon>Bacillati</taxon>
        <taxon>Actinomycetota</taxon>
        <taxon>Actinomycetes</taxon>
        <taxon>Kitasatosporales</taxon>
        <taxon>Streptomycetaceae</taxon>
        <taxon>Streptomyces</taxon>
    </lineage>
</organism>
<keyword evidence="2" id="KW-1185">Reference proteome</keyword>
<sequence length="55" mass="5989">MYGTRVLARPRLCTAGYLSRTAVRDILTAHAAGHDRARPLRGLRVLELSFPGPSA</sequence>
<evidence type="ECO:0000313" key="1">
    <source>
        <dbReference type="EMBL" id="SDD30942.1"/>
    </source>
</evidence>
<reference evidence="2" key="1">
    <citation type="submission" date="2016-10" db="EMBL/GenBank/DDBJ databases">
        <authorList>
            <person name="Varghese N."/>
            <person name="Submissions S."/>
        </authorList>
    </citation>
    <scope>NUCLEOTIDE SEQUENCE [LARGE SCALE GENOMIC DNA]</scope>
    <source>
        <strain evidence="2">CGMCC 4.3504</strain>
    </source>
</reference>
<dbReference type="Proteomes" id="UP000182100">
    <property type="component" value="Unassembled WGS sequence"/>
</dbReference>
<name>A0A1G6TP40_9ACTN</name>
<proteinExistence type="predicted"/>
<gene>
    <name evidence="1" type="ORF">SAMN05216505_106280</name>
</gene>
<dbReference type="RefSeq" id="WP_175400198.1">
    <property type="nucleotide sequence ID" value="NZ_FMZK01000006.1"/>
</dbReference>
<evidence type="ECO:0000313" key="2">
    <source>
        <dbReference type="Proteomes" id="UP000182100"/>
    </source>
</evidence>
<accession>A0A1G6TP40</accession>
<dbReference type="AlphaFoldDB" id="A0A1G6TP40"/>
<dbReference type="EMBL" id="FMZK01000006">
    <property type="protein sequence ID" value="SDD30942.1"/>
    <property type="molecule type" value="Genomic_DNA"/>
</dbReference>